<evidence type="ECO:0000313" key="2">
    <source>
        <dbReference type="Proteomes" id="UP000824120"/>
    </source>
</evidence>
<accession>A0A9J5XUN2</accession>
<name>A0A9J5XUN2_SOLCO</name>
<organism evidence="1 2">
    <name type="scientific">Solanum commersonii</name>
    <name type="common">Commerson's wild potato</name>
    <name type="synonym">Commerson's nightshade</name>
    <dbReference type="NCBI Taxonomy" id="4109"/>
    <lineage>
        <taxon>Eukaryota</taxon>
        <taxon>Viridiplantae</taxon>
        <taxon>Streptophyta</taxon>
        <taxon>Embryophyta</taxon>
        <taxon>Tracheophyta</taxon>
        <taxon>Spermatophyta</taxon>
        <taxon>Magnoliopsida</taxon>
        <taxon>eudicotyledons</taxon>
        <taxon>Gunneridae</taxon>
        <taxon>Pentapetalae</taxon>
        <taxon>asterids</taxon>
        <taxon>lamiids</taxon>
        <taxon>Solanales</taxon>
        <taxon>Solanaceae</taxon>
        <taxon>Solanoideae</taxon>
        <taxon>Solaneae</taxon>
        <taxon>Solanum</taxon>
    </lineage>
</organism>
<dbReference type="Proteomes" id="UP000824120">
    <property type="component" value="Chromosome 8"/>
</dbReference>
<proteinExistence type="predicted"/>
<reference evidence="1 2" key="1">
    <citation type="submission" date="2020-09" db="EMBL/GenBank/DDBJ databases">
        <title>De no assembly of potato wild relative species, Solanum commersonii.</title>
        <authorList>
            <person name="Cho K."/>
        </authorList>
    </citation>
    <scope>NUCLEOTIDE SEQUENCE [LARGE SCALE GENOMIC DNA]</scope>
    <source>
        <strain evidence="1">LZ3.2</strain>
        <tissue evidence="1">Leaf</tissue>
    </source>
</reference>
<evidence type="ECO:0000313" key="1">
    <source>
        <dbReference type="EMBL" id="KAG5591541.1"/>
    </source>
</evidence>
<comment type="caution">
    <text evidence="1">The sequence shown here is derived from an EMBL/GenBank/DDBJ whole genome shotgun (WGS) entry which is preliminary data.</text>
</comment>
<dbReference type="AlphaFoldDB" id="A0A9J5XUN2"/>
<dbReference type="EMBL" id="JACXVP010000008">
    <property type="protein sequence ID" value="KAG5591541.1"/>
    <property type="molecule type" value="Genomic_DNA"/>
</dbReference>
<protein>
    <submittedName>
        <fullName evidence="1">Uncharacterized protein</fullName>
    </submittedName>
</protein>
<gene>
    <name evidence="1" type="ORF">H5410_042055</name>
</gene>
<sequence length="75" mass="8502">MHFLRLDSSLGEKRVCTFIRYSNAQLKTNYAESSFPFAYDGRLNLRSFLIRCQPSEAKVEEDSASLSSVVRCFGG</sequence>
<keyword evidence="2" id="KW-1185">Reference proteome</keyword>